<comment type="caution">
    <text evidence="1">The sequence shown here is derived from an EMBL/GenBank/DDBJ whole genome shotgun (WGS) entry which is preliminary data.</text>
</comment>
<gene>
    <name evidence="1" type="ORF">DUI87_02740</name>
</gene>
<sequence length="155" mass="17139">MQVHPRPEDDCASIPHSVCSSKVKGGHRLSPQRFLKYQAIMVEQDDVEIVVTNIVNPASFLSGSMGKPVIRECLEAIEATYSSCPDLKDTLLENTETWSTDGSSYVISGRRHAGGKGLEAGTSHYPIRDKVGVEQSWITFQRGRMGWEKEQGQTS</sequence>
<dbReference type="EMBL" id="QRBI01000093">
    <property type="protein sequence ID" value="RMC21869.1"/>
    <property type="molecule type" value="Genomic_DNA"/>
</dbReference>
<dbReference type="AlphaFoldDB" id="A0A3M0L8L5"/>
<accession>A0A3M0L8L5</accession>
<protein>
    <submittedName>
        <fullName evidence="1">Uncharacterized protein</fullName>
    </submittedName>
</protein>
<proteinExistence type="predicted"/>
<dbReference type="OrthoDB" id="9212406at2759"/>
<keyword evidence="2" id="KW-1185">Reference proteome</keyword>
<evidence type="ECO:0000313" key="1">
    <source>
        <dbReference type="EMBL" id="RMC21869.1"/>
    </source>
</evidence>
<organism evidence="1 2">
    <name type="scientific">Hirundo rustica rustica</name>
    <dbReference type="NCBI Taxonomy" id="333673"/>
    <lineage>
        <taxon>Eukaryota</taxon>
        <taxon>Metazoa</taxon>
        <taxon>Chordata</taxon>
        <taxon>Craniata</taxon>
        <taxon>Vertebrata</taxon>
        <taxon>Euteleostomi</taxon>
        <taxon>Archelosauria</taxon>
        <taxon>Archosauria</taxon>
        <taxon>Dinosauria</taxon>
        <taxon>Saurischia</taxon>
        <taxon>Theropoda</taxon>
        <taxon>Coelurosauria</taxon>
        <taxon>Aves</taxon>
        <taxon>Neognathae</taxon>
        <taxon>Neoaves</taxon>
        <taxon>Telluraves</taxon>
        <taxon>Australaves</taxon>
        <taxon>Passeriformes</taxon>
        <taxon>Sylvioidea</taxon>
        <taxon>Hirundinidae</taxon>
        <taxon>Hirundo</taxon>
    </lineage>
</organism>
<name>A0A3M0L8L5_HIRRU</name>
<dbReference type="Proteomes" id="UP000269221">
    <property type="component" value="Unassembled WGS sequence"/>
</dbReference>
<reference evidence="1 2" key="1">
    <citation type="submission" date="2018-07" db="EMBL/GenBank/DDBJ databases">
        <title>A high quality draft genome assembly of the barn swallow (H. rustica rustica).</title>
        <authorList>
            <person name="Formenti G."/>
            <person name="Chiara M."/>
            <person name="Poveda L."/>
            <person name="Francoijs K.-J."/>
            <person name="Bonisoli-Alquati A."/>
            <person name="Canova L."/>
            <person name="Gianfranceschi L."/>
            <person name="Horner D.S."/>
            <person name="Saino N."/>
        </authorList>
    </citation>
    <scope>NUCLEOTIDE SEQUENCE [LARGE SCALE GENOMIC DNA]</scope>
    <source>
        <strain evidence="1">Chelidonia</strain>
        <tissue evidence="1">Blood</tissue>
    </source>
</reference>
<evidence type="ECO:0000313" key="2">
    <source>
        <dbReference type="Proteomes" id="UP000269221"/>
    </source>
</evidence>